<organism evidence="3 4">
    <name type="scientific">Panagrolaimus superbus</name>
    <dbReference type="NCBI Taxonomy" id="310955"/>
    <lineage>
        <taxon>Eukaryota</taxon>
        <taxon>Metazoa</taxon>
        <taxon>Ecdysozoa</taxon>
        <taxon>Nematoda</taxon>
        <taxon>Chromadorea</taxon>
        <taxon>Rhabditida</taxon>
        <taxon>Tylenchina</taxon>
        <taxon>Panagrolaimomorpha</taxon>
        <taxon>Panagrolaimoidea</taxon>
        <taxon>Panagrolaimidae</taxon>
        <taxon>Panagrolaimus</taxon>
    </lineage>
</organism>
<feature type="coiled-coil region" evidence="1">
    <location>
        <begin position="260"/>
        <end position="287"/>
    </location>
</feature>
<evidence type="ECO:0000256" key="1">
    <source>
        <dbReference type="SAM" id="Coils"/>
    </source>
</evidence>
<evidence type="ECO:0000313" key="4">
    <source>
        <dbReference type="WBParaSite" id="PSU_v2.g1421.t1"/>
    </source>
</evidence>
<feature type="compositionally biased region" description="Basic residues" evidence="2">
    <location>
        <begin position="29"/>
        <end position="41"/>
    </location>
</feature>
<proteinExistence type="predicted"/>
<dbReference type="WBParaSite" id="PSU_v2.g1421.t1">
    <property type="protein sequence ID" value="PSU_v2.g1421.t1"/>
    <property type="gene ID" value="PSU_v2.g1421"/>
</dbReference>
<dbReference type="Proteomes" id="UP000887577">
    <property type="component" value="Unplaced"/>
</dbReference>
<name>A0A914Y444_9BILA</name>
<feature type="region of interest" description="Disordered" evidence="2">
    <location>
        <begin position="148"/>
        <end position="190"/>
    </location>
</feature>
<accession>A0A914Y444</accession>
<sequence>MPPKRPAKTAAVINTNYSDDSEDSDTNQKPKKSAKNHHRTSRPVEPPPEFSDEAVSDNDIYDDDNRAYMKIANEVVLKNVVKFFIKLPALFDPNVLPGFSALINNTSKISAASRVLEASFKVFGKRVDVVHTEARKLDHDVITRTVEDDEKKKKKPADEDEEEDVLNESLNDWAGEGGGNDPAFFSEDDEATVTQKKEKHKELKNMNVDMTMAHFDFDENVSMPSDFALTSNSDSSFQLNDDNNLRKKLMAISNDRTVLMGNQKRSLKEIEKRLRRANEAAMEYYRKEMLRRGINKGSRKEAAGEDERSNEDYSQFHNSYFQYALNKKREKRHICIDDVAATTVDHSRVYMHNEWCDEEDGMPPSSEDKNGPDDGSFLYYPNPILTTQEDEDAQVDDIDILDGVLEQFQGLLNLLMLEITVFLFFRNNGIGNSVVA</sequence>
<evidence type="ECO:0000313" key="3">
    <source>
        <dbReference type="Proteomes" id="UP000887577"/>
    </source>
</evidence>
<keyword evidence="1" id="KW-0175">Coiled coil</keyword>
<feature type="region of interest" description="Disordered" evidence="2">
    <location>
        <begin position="1"/>
        <end position="57"/>
    </location>
</feature>
<evidence type="ECO:0000256" key="2">
    <source>
        <dbReference type="SAM" id="MobiDB-lite"/>
    </source>
</evidence>
<protein>
    <submittedName>
        <fullName evidence="4">Uncharacterized protein</fullName>
    </submittedName>
</protein>
<dbReference type="AlphaFoldDB" id="A0A914Y444"/>
<keyword evidence="3" id="KW-1185">Reference proteome</keyword>
<reference evidence="4" key="1">
    <citation type="submission" date="2022-11" db="UniProtKB">
        <authorList>
            <consortium name="WormBaseParasite"/>
        </authorList>
    </citation>
    <scope>IDENTIFICATION</scope>
</reference>